<comment type="caution">
    <text evidence="2">The sequence shown here is derived from an EMBL/GenBank/DDBJ whole genome shotgun (WGS) entry which is preliminary data.</text>
</comment>
<proteinExistence type="predicted"/>
<sequence>TDLEALRQGQPPLQAHRRFDVSMLEQLEKGDAVEVKEEGYKEETVAQYRMAILILSTIVAVFFVIILLMWLT</sequence>
<gene>
    <name evidence="2" type="ORF">S12H4_23348</name>
</gene>
<evidence type="ECO:0000256" key="1">
    <source>
        <dbReference type="SAM" id="Phobius"/>
    </source>
</evidence>
<organism evidence="2">
    <name type="scientific">marine sediment metagenome</name>
    <dbReference type="NCBI Taxonomy" id="412755"/>
    <lineage>
        <taxon>unclassified sequences</taxon>
        <taxon>metagenomes</taxon>
        <taxon>ecological metagenomes</taxon>
    </lineage>
</organism>
<feature type="transmembrane region" description="Helical" evidence="1">
    <location>
        <begin position="50"/>
        <end position="71"/>
    </location>
</feature>
<name>X1RS83_9ZZZZ</name>
<keyword evidence="1" id="KW-0812">Transmembrane</keyword>
<accession>X1RS83</accession>
<dbReference type="AlphaFoldDB" id="X1RS83"/>
<evidence type="ECO:0000313" key="2">
    <source>
        <dbReference type="EMBL" id="GAI83587.1"/>
    </source>
</evidence>
<protein>
    <submittedName>
        <fullName evidence="2">Uncharacterized protein</fullName>
    </submittedName>
</protein>
<keyword evidence="1" id="KW-0472">Membrane</keyword>
<feature type="non-terminal residue" evidence="2">
    <location>
        <position position="1"/>
    </location>
</feature>
<keyword evidence="1" id="KW-1133">Transmembrane helix</keyword>
<reference evidence="2" key="1">
    <citation type="journal article" date="2014" name="Front. Microbiol.">
        <title>High frequency of phylogenetically diverse reductive dehalogenase-homologous genes in deep subseafloor sedimentary metagenomes.</title>
        <authorList>
            <person name="Kawai M."/>
            <person name="Futagami T."/>
            <person name="Toyoda A."/>
            <person name="Takaki Y."/>
            <person name="Nishi S."/>
            <person name="Hori S."/>
            <person name="Arai W."/>
            <person name="Tsubouchi T."/>
            <person name="Morono Y."/>
            <person name="Uchiyama I."/>
            <person name="Ito T."/>
            <person name="Fujiyama A."/>
            <person name="Inagaki F."/>
            <person name="Takami H."/>
        </authorList>
    </citation>
    <scope>NUCLEOTIDE SEQUENCE</scope>
    <source>
        <strain evidence="2">Expedition CK06-06</strain>
    </source>
</reference>
<dbReference type="EMBL" id="BARW01012383">
    <property type="protein sequence ID" value="GAI83587.1"/>
    <property type="molecule type" value="Genomic_DNA"/>
</dbReference>